<gene>
    <name evidence="2" type="ORF">MOMUL_18580</name>
</gene>
<evidence type="ECO:0000313" key="2">
    <source>
        <dbReference type="EMBL" id="KYH31976.1"/>
    </source>
</evidence>
<keyword evidence="1" id="KW-0472">Membrane</keyword>
<proteinExistence type="predicted"/>
<keyword evidence="1" id="KW-0812">Transmembrane</keyword>
<dbReference type="AlphaFoldDB" id="A0A151AWF3"/>
<dbReference type="EMBL" id="LTBC01000006">
    <property type="protein sequence ID" value="KYH31976.1"/>
    <property type="molecule type" value="Genomic_DNA"/>
</dbReference>
<evidence type="ECO:0000256" key="1">
    <source>
        <dbReference type="SAM" id="Phobius"/>
    </source>
</evidence>
<dbReference type="PATRIC" id="fig|1122241.3.peg.1976"/>
<keyword evidence="1" id="KW-1133">Transmembrane helix</keyword>
<comment type="caution">
    <text evidence="2">The sequence shown here is derived from an EMBL/GenBank/DDBJ whole genome shotgun (WGS) entry which is preliminary data.</text>
</comment>
<sequence>MGGHGFNFWWLFIPIIVIIIIPIFFLFFIPLSAANA</sequence>
<name>A0A151AWF3_9FIRM</name>
<accession>A0A151AWF3</accession>
<organism evidence="2 3">
    <name type="scientific">Moorella mulderi DSM 14980</name>
    <dbReference type="NCBI Taxonomy" id="1122241"/>
    <lineage>
        <taxon>Bacteria</taxon>
        <taxon>Bacillati</taxon>
        <taxon>Bacillota</taxon>
        <taxon>Clostridia</taxon>
        <taxon>Neomoorellales</taxon>
        <taxon>Neomoorellaceae</taxon>
        <taxon>Neomoorella</taxon>
    </lineage>
</organism>
<protein>
    <submittedName>
        <fullName evidence="2">Uncharacterized protein</fullName>
    </submittedName>
</protein>
<feature type="transmembrane region" description="Helical" evidence="1">
    <location>
        <begin position="6"/>
        <end position="29"/>
    </location>
</feature>
<reference evidence="2 3" key="1">
    <citation type="submission" date="2016-02" db="EMBL/GenBank/DDBJ databases">
        <title>Genome sequence of Moorella mulderi DSM 14980.</title>
        <authorList>
            <person name="Poehlein A."/>
            <person name="Daniel R."/>
        </authorList>
    </citation>
    <scope>NUCLEOTIDE SEQUENCE [LARGE SCALE GENOMIC DNA]</scope>
    <source>
        <strain evidence="2 3">DSM 14980</strain>
    </source>
</reference>
<dbReference type="Proteomes" id="UP000075670">
    <property type="component" value="Unassembled WGS sequence"/>
</dbReference>
<keyword evidence="3" id="KW-1185">Reference proteome</keyword>
<evidence type="ECO:0000313" key="3">
    <source>
        <dbReference type="Proteomes" id="UP000075670"/>
    </source>
</evidence>